<feature type="region of interest" description="Disordered" evidence="1">
    <location>
        <begin position="329"/>
        <end position="373"/>
    </location>
</feature>
<feature type="region of interest" description="Disordered" evidence="1">
    <location>
        <begin position="59"/>
        <end position="212"/>
    </location>
</feature>
<evidence type="ECO:0000256" key="1">
    <source>
        <dbReference type="SAM" id="MobiDB-lite"/>
    </source>
</evidence>
<reference evidence="2" key="1">
    <citation type="submission" date="2015-04" db="EMBL/GenBank/DDBJ databases">
        <title>The genome sequence of the plant pathogenic Rhizarian Plasmodiophora brassicae reveals insights in its biotrophic life cycle and the origin of chitin synthesis.</title>
        <authorList>
            <person name="Schwelm A."/>
            <person name="Fogelqvist J."/>
            <person name="Knaust A."/>
            <person name="Julke S."/>
            <person name="Lilja T."/>
            <person name="Dhandapani V."/>
            <person name="Bonilla-Rosso G."/>
            <person name="Karlsson M."/>
            <person name="Shevchenko A."/>
            <person name="Choi S.R."/>
            <person name="Kim H.G."/>
            <person name="Park J.Y."/>
            <person name="Lim Y.P."/>
            <person name="Ludwig-Muller J."/>
            <person name="Dixelius C."/>
        </authorList>
    </citation>
    <scope>NUCLEOTIDE SEQUENCE</scope>
    <source>
        <tissue evidence="2">Potato root galls</tissue>
    </source>
</reference>
<feature type="compositionally biased region" description="Acidic residues" evidence="1">
    <location>
        <begin position="118"/>
        <end position="128"/>
    </location>
</feature>
<name>A0A0H5R7R6_9EUKA</name>
<feature type="compositionally biased region" description="Basic and acidic residues" evidence="1">
    <location>
        <begin position="172"/>
        <end position="199"/>
    </location>
</feature>
<dbReference type="AlphaFoldDB" id="A0A0H5R7R6"/>
<accession>A0A0H5R7R6</accession>
<evidence type="ECO:0000313" key="2">
    <source>
        <dbReference type="EMBL" id="CRZ09861.1"/>
    </source>
</evidence>
<feature type="compositionally biased region" description="Polar residues" evidence="1">
    <location>
        <begin position="247"/>
        <end position="257"/>
    </location>
</feature>
<feature type="compositionally biased region" description="Basic and acidic residues" evidence="1">
    <location>
        <begin position="341"/>
        <end position="351"/>
    </location>
</feature>
<feature type="non-terminal residue" evidence="2">
    <location>
        <position position="1"/>
    </location>
</feature>
<organism evidence="2">
    <name type="scientific">Spongospora subterranea</name>
    <dbReference type="NCBI Taxonomy" id="70186"/>
    <lineage>
        <taxon>Eukaryota</taxon>
        <taxon>Sar</taxon>
        <taxon>Rhizaria</taxon>
        <taxon>Endomyxa</taxon>
        <taxon>Phytomyxea</taxon>
        <taxon>Plasmodiophorida</taxon>
        <taxon>Plasmodiophoridae</taxon>
        <taxon>Spongospora</taxon>
    </lineage>
</organism>
<protein>
    <submittedName>
        <fullName evidence="2">Uncharacterized protein</fullName>
    </submittedName>
</protein>
<dbReference type="EMBL" id="HACM01009419">
    <property type="protein sequence ID" value="CRZ09861.1"/>
    <property type="molecule type" value="Transcribed_RNA"/>
</dbReference>
<feature type="region of interest" description="Disordered" evidence="1">
    <location>
        <begin position="247"/>
        <end position="309"/>
    </location>
</feature>
<sequence>LNISHLAIIVTEPLMEDMTREALEAMPRRQIQALAKSKGIKANQKTADMIESLLSLEATQSEAPVEATDETSEQGTGAEPEDVSVLPEPATEESHLVENVEGPDASSNIVQPGNIPEISEDSGTADDSPDSHDASNTNDQTVEVIGASDDERAPSDGNADAIASDAIEDANLDDKTHERNLESDRGDQEELIANEKIDQGPDPSVSQPLDDVLKPISVQDALDTYRKIAMESTASLLDDSTNQNRAEANLAILQSQKRAPKPIQPQSVKKPAKPKFDLNESLSRPIGWEMKKGPLPPPSTPGRSLASDETVRVAGTLWSPMRTAERKREFKNNEFGGTTRRIGDFMSEGHSKSVQKIREHRKAVTETQSDKAA</sequence>
<feature type="compositionally biased region" description="Basic and acidic residues" evidence="1">
    <location>
        <begin position="362"/>
        <end position="373"/>
    </location>
</feature>
<proteinExistence type="predicted"/>